<organism evidence="1 2">
    <name type="scientific">Lindgomyces ingoldianus</name>
    <dbReference type="NCBI Taxonomy" id="673940"/>
    <lineage>
        <taxon>Eukaryota</taxon>
        <taxon>Fungi</taxon>
        <taxon>Dikarya</taxon>
        <taxon>Ascomycota</taxon>
        <taxon>Pezizomycotina</taxon>
        <taxon>Dothideomycetes</taxon>
        <taxon>Pleosporomycetidae</taxon>
        <taxon>Pleosporales</taxon>
        <taxon>Lindgomycetaceae</taxon>
        <taxon>Lindgomyces</taxon>
    </lineage>
</organism>
<name>A0ACB6QUZ2_9PLEO</name>
<reference evidence="1" key="1">
    <citation type="journal article" date="2020" name="Stud. Mycol.">
        <title>101 Dothideomycetes genomes: a test case for predicting lifestyles and emergence of pathogens.</title>
        <authorList>
            <person name="Haridas S."/>
            <person name="Albert R."/>
            <person name="Binder M."/>
            <person name="Bloem J."/>
            <person name="Labutti K."/>
            <person name="Salamov A."/>
            <person name="Andreopoulos B."/>
            <person name="Baker S."/>
            <person name="Barry K."/>
            <person name="Bills G."/>
            <person name="Bluhm B."/>
            <person name="Cannon C."/>
            <person name="Castanera R."/>
            <person name="Culley D."/>
            <person name="Daum C."/>
            <person name="Ezra D."/>
            <person name="Gonzalez J."/>
            <person name="Henrissat B."/>
            <person name="Kuo A."/>
            <person name="Liang C."/>
            <person name="Lipzen A."/>
            <person name="Lutzoni F."/>
            <person name="Magnuson J."/>
            <person name="Mondo S."/>
            <person name="Nolan M."/>
            <person name="Ohm R."/>
            <person name="Pangilinan J."/>
            <person name="Park H.-J."/>
            <person name="Ramirez L."/>
            <person name="Alfaro M."/>
            <person name="Sun H."/>
            <person name="Tritt A."/>
            <person name="Yoshinaga Y."/>
            <person name="Zwiers L.-H."/>
            <person name="Turgeon B."/>
            <person name="Goodwin S."/>
            <person name="Spatafora J."/>
            <person name="Crous P."/>
            <person name="Grigoriev I."/>
        </authorList>
    </citation>
    <scope>NUCLEOTIDE SEQUENCE</scope>
    <source>
        <strain evidence="1">ATCC 200398</strain>
    </source>
</reference>
<dbReference type="Proteomes" id="UP000799755">
    <property type="component" value="Unassembled WGS sequence"/>
</dbReference>
<proteinExistence type="predicted"/>
<accession>A0ACB6QUZ2</accession>
<gene>
    <name evidence="1" type="ORF">BDR25DRAFT_303482</name>
</gene>
<keyword evidence="2" id="KW-1185">Reference proteome</keyword>
<comment type="caution">
    <text evidence="1">The sequence shown here is derived from an EMBL/GenBank/DDBJ whole genome shotgun (WGS) entry which is preliminary data.</text>
</comment>
<protein>
    <submittedName>
        <fullName evidence="1">Uncharacterized protein</fullName>
    </submittedName>
</protein>
<evidence type="ECO:0000313" key="2">
    <source>
        <dbReference type="Proteomes" id="UP000799755"/>
    </source>
</evidence>
<sequence>MPQTIALEFESDPSLDGTLHGKDFGEYLAKGKRGGVRYEVTSYIAVHGHMMVNDKKEKASLLVYKVVAVASRARPISKLEVELVFRKKAAAKADPDPRLLKTCPGERGFKLECKQGSAKFKSHRGSKFGVKVGADMAHAEGGFEGSREQELDQPLEFYALATGTRHSSTQRGRTPNAGLWTFEASGPVKGSIVKNGVPPVCHIVAILIRPWEDEFICNAKVHVEVDKTWALANSLPMWWDSVFSEPMTYDPEENEQAEEPIPPETLDEYKSEDKLKDLVEIQFPQNYVDWKFGKVQHDDEDVEE</sequence>
<dbReference type="EMBL" id="MU003506">
    <property type="protein sequence ID" value="KAF2470854.1"/>
    <property type="molecule type" value="Genomic_DNA"/>
</dbReference>
<evidence type="ECO:0000313" key="1">
    <source>
        <dbReference type="EMBL" id="KAF2470854.1"/>
    </source>
</evidence>